<dbReference type="InterPro" id="IPR003615">
    <property type="entry name" value="HNH_nuc"/>
</dbReference>
<organism evidence="3">
    <name type="scientific">hydrothermal vent metagenome</name>
    <dbReference type="NCBI Taxonomy" id="652676"/>
    <lineage>
        <taxon>unclassified sequences</taxon>
        <taxon>metagenomes</taxon>
        <taxon>ecological metagenomes</taxon>
    </lineage>
</organism>
<dbReference type="SUPFAM" id="SSF54060">
    <property type="entry name" value="His-Me finger endonucleases"/>
    <property type="match status" value="1"/>
</dbReference>
<dbReference type="InterPro" id="IPR044925">
    <property type="entry name" value="His-Me_finger_sf"/>
</dbReference>
<feature type="domain" description="HNH nuclease" evidence="2">
    <location>
        <begin position="2"/>
        <end position="38"/>
    </location>
</feature>
<dbReference type="Pfam" id="PF13392">
    <property type="entry name" value="HNH_3"/>
    <property type="match status" value="1"/>
</dbReference>
<protein>
    <recommendedName>
        <fullName evidence="2">HNH nuclease domain-containing protein</fullName>
    </recommendedName>
</protein>
<evidence type="ECO:0000256" key="1">
    <source>
        <dbReference type="SAM" id="MobiDB-lite"/>
    </source>
</evidence>
<evidence type="ECO:0000313" key="3">
    <source>
        <dbReference type="EMBL" id="SFV61158.1"/>
    </source>
</evidence>
<accession>A0A1W1C5K7</accession>
<name>A0A1W1C5K7_9ZZZZ</name>
<gene>
    <name evidence="3" type="ORF">MNB_SUP05-5-919</name>
</gene>
<dbReference type="EMBL" id="FPHJ01000032">
    <property type="protein sequence ID" value="SFV61158.1"/>
    <property type="molecule type" value="Genomic_DNA"/>
</dbReference>
<feature type="compositionally biased region" description="Basic and acidic residues" evidence="1">
    <location>
        <begin position="1"/>
        <end position="10"/>
    </location>
</feature>
<reference evidence="3" key="1">
    <citation type="submission" date="2016-10" db="EMBL/GenBank/DDBJ databases">
        <authorList>
            <person name="de Groot N.N."/>
        </authorList>
    </citation>
    <scope>NUCLEOTIDE SEQUENCE</scope>
</reference>
<sequence>MHREVWEHNNGKIPTGYHIHHKDKNKSNNDISNLELVEGKKHLSEHGKEWHKNNKEKSTQHIKEIVQKAKKWHKSKDGREWHKKHYENVKHKLHEKEIKKCKCCKQEFEGTKGNSNIYCSNKCKSKARRDSGIDNEIRICEKCKKEFETNKYSKVRFCSRKCAGGRPKKTNVLCNNK</sequence>
<dbReference type="AlphaFoldDB" id="A0A1W1C5K7"/>
<proteinExistence type="predicted"/>
<evidence type="ECO:0000259" key="2">
    <source>
        <dbReference type="Pfam" id="PF13392"/>
    </source>
</evidence>
<feature type="region of interest" description="Disordered" evidence="1">
    <location>
        <begin position="1"/>
        <end position="30"/>
    </location>
</feature>
<dbReference type="Gene3D" id="3.90.75.20">
    <property type="match status" value="1"/>
</dbReference>